<keyword evidence="1" id="KW-0732">Signal</keyword>
<evidence type="ECO:0000313" key="3">
    <source>
        <dbReference type="Proteomes" id="UP001218188"/>
    </source>
</evidence>
<feature type="non-terminal residue" evidence="2">
    <location>
        <position position="103"/>
    </location>
</feature>
<keyword evidence="3" id="KW-1185">Reference proteome</keyword>
<gene>
    <name evidence="2" type="ORF">C8F04DRAFT_1139637</name>
</gene>
<dbReference type="Proteomes" id="UP001218188">
    <property type="component" value="Unassembled WGS sequence"/>
</dbReference>
<evidence type="ECO:0000313" key="2">
    <source>
        <dbReference type="EMBL" id="KAJ7021877.1"/>
    </source>
</evidence>
<organism evidence="2 3">
    <name type="scientific">Mycena alexandri</name>
    <dbReference type="NCBI Taxonomy" id="1745969"/>
    <lineage>
        <taxon>Eukaryota</taxon>
        <taxon>Fungi</taxon>
        <taxon>Dikarya</taxon>
        <taxon>Basidiomycota</taxon>
        <taxon>Agaricomycotina</taxon>
        <taxon>Agaricomycetes</taxon>
        <taxon>Agaricomycetidae</taxon>
        <taxon>Agaricales</taxon>
        <taxon>Marasmiineae</taxon>
        <taxon>Mycenaceae</taxon>
        <taxon>Mycena</taxon>
    </lineage>
</organism>
<evidence type="ECO:0000256" key="1">
    <source>
        <dbReference type="SAM" id="SignalP"/>
    </source>
</evidence>
<dbReference type="EMBL" id="JARJCM010000221">
    <property type="protein sequence ID" value="KAJ7021877.1"/>
    <property type="molecule type" value="Genomic_DNA"/>
</dbReference>
<comment type="caution">
    <text evidence="2">The sequence shown here is derived from an EMBL/GenBank/DDBJ whole genome shotgun (WGS) entry which is preliminary data.</text>
</comment>
<evidence type="ECO:0008006" key="4">
    <source>
        <dbReference type="Google" id="ProtNLM"/>
    </source>
</evidence>
<reference evidence="2" key="1">
    <citation type="submission" date="2023-03" db="EMBL/GenBank/DDBJ databases">
        <title>Massive genome expansion in bonnet fungi (Mycena s.s.) driven by repeated elements and novel gene families across ecological guilds.</title>
        <authorList>
            <consortium name="Lawrence Berkeley National Laboratory"/>
            <person name="Harder C.B."/>
            <person name="Miyauchi S."/>
            <person name="Viragh M."/>
            <person name="Kuo A."/>
            <person name="Thoen E."/>
            <person name="Andreopoulos B."/>
            <person name="Lu D."/>
            <person name="Skrede I."/>
            <person name="Drula E."/>
            <person name="Henrissat B."/>
            <person name="Morin E."/>
            <person name="Kohler A."/>
            <person name="Barry K."/>
            <person name="LaButti K."/>
            <person name="Morin E."/>
            <person name="Salamov A."/>
            <person name="Lipzen A."/>
            <person name="Mereny Z."/>
            <person name="Hegedus B."/>
            <person name="Baldrian P."/>
            <person name="Stursova M."/>
            <person name="Weitz H."/>
            <person name="Taylor A."/>
            <person name="Grigoriev I.V."/>
            <person name="Nagy L.G."/>
            <person name="Martin F."/>
            <person name="Kauserud H."/>
        </authorList>
    </citation>
    <scope>NUCLEOTIDE SEQUENCE</scope>
    <source>
        <strain evidence="2">CBHHK200</strain>
    </source>
</reference>
<accession>A0AAD6WQX5</accession>
<feature type="chain" id="PRO_5041987245" description="Secreted protein" evidence="1">
    <location>
        <begin position="20"/>
        <end position="103"/>
    </location>
</feature>
<name>A0AAD6WQX5_9AGAR</name>
<protein>
    <recommendedName>
        <fullName evidence="4">Secreted protein</fullName>
    </recommendedName>
</protein>
<proteinExistence type="predicted"/>
<dbReference type="AlphaFoldDB" id="A0AAD6WQX5"/>
<sequence>MGGRWGCTWFIYVFSRLTAARLRGSGCGFQRAQEQRDGFAVPVRFVERPSPDSRRDASQRVAALESDVSTRYGRGSTSTCPSEWARLADRAPLVFRIFNFRSS</sequence>
<feature type="signal peptide" evidence="1">
    <location>
        <begin position="1"/>
        <end position="19"/>
    </location>
</feature>